<dbReference type="RefSeq" id="WP_323297268.1">
    <property type="nucleotide sequence ID" value="NZ_JAYFUM010000015.1"/>
</dbReference>
<comment type="caution">
    <text evidence="2">The sequence shown here is derived from an EMBL/GenBank/DDBJ whole genome shotgun (WGS) entry which is preliminary data.</text>
</comment>
<proteinExistence type="predicted"/>
<gene>
    <name evidence="2" type="ORF">VB248_13245</name>
</gene>
<feature type="compositionally biased region" description="Gly residues" evidence="1">
    <location>
        <begin position="120"/>
        <end position="138"/>
    </location>
</feature>
<dbReference type="PROSITE" id="PS51257">
    <property type="entry name" value="PROKAR_LIPOPROTEIN"/>
    <property type="match status" value="1"/>
</dbReference>
<sequence>MKINNVKYFLLAGCVFLYACKVKEDVDPDETGGSNLALTPDWTEATHSKNADPNYDVVFPQDKVNTLEITMTTTDWENIQADMLTKAGFAFGSGAGTSTTPGGGGQAGGGGTIPTDSTFMGGGVPGGTPPTGGGAAGGGAAAGGGNAGGGALDIISGDPIYVATSVKFNGKEWYHVGFRLKGNSSLSGAWREGIYKLPFKLNFDEFEDDYPEIKNQRFYGFKEFSMSPGYDDNSLMRDKLASDLFRNAGVPAAKTAFYKIYINFGSGLKYCGVYTMVEVIDDTMVENQFGEDNGNIYKPESTFQSFTQSEFEKKNNETEANWSDVQSIITYLNASTRTSNATQWRSNLESVFNVDHFVKVQAVNNVIVNWDAYGSMAHNYYLYNHSSKKMMWIPWDFNLSMTASSNSTQVGGGASMRGVSLSMSEVTSSWPLLRYIADDATYYTKYKSYVKEFTENQFTVDKVNAMIDKNYNLIAPYVIGTEPEQKGYTYLSSSSDFTNAITALKAHIVTRNAAVKDFLK</sequence>
<feature type="region of interest" description="Disordered" evidence="1">
    <location>
        <begin position="95"/>
        <end position="138"/>
    </location>
</feature>
<feature type="compositionally biased region" description="Gly residues" evidence="1">
    <location>
        <begin position="95"/>
        <end position="112"/>
    </location>
</feature>
<dbReference type="EMBL" id="JAYFUM010000015">
    <property type="protein sequence ID" value="MEA5140110.1"/>
    <property type="molecule type" value="Genomic_DNA"/>
</dbReference>
<evidence type="ECO:0000256" key="1">
    <source>
        <dbReference type="SAM" id="MobiDB-lite"/>
    </source>
</evidence>
<evidence type="ECO:0000313" key="2">
    <source>
        <dbReference type="EMBL" id="MEA5140110.1"/>
    </source>
</evidence>
<reference evidence="2 3" key="1">
    <citation type="submission" date="2023-12" db="EMBL/GenBank/DDBJ databases">
        <title>Novel species of the genus Arcicella isolated from rivers.</title>
        <authorList>
            <person name="Lu H."/>
        </authorList>
    </citation>
    <scope>NUCLEOTIDE SEQUENCE [LARGE SCALE GENOMIC DNA]</scope>
    <source>
        <strain evidence="2 3">KCTC 23307</strain>
    </source>
</reference>
<dbReference type="Proteomes" id="UP001302949">
    <property type="component" value="Unassembled WGS sequence"/>
</dbReference>
<protein>
    <submittedName>
        <fullName evidence="2">CotH kinase family protein</fullName>
    </submittedName>
</protein>
<keyword evidence="3" id="KW-1185">Reference proteome</keyword>
<dbReference type="Pfam" id="PF08757">
    <property type="entry name" value="CotH"/>
    <property type="match status" value="1"/>
</dbReference>
<evidence type="ECO:0000313" key="3">
    <source>
        <dbReference type="Proteomes" id="UP001302949"/>
    </source>
</evidence>
<keyword evidence="2" id="KW-0418">Kinase</keyword>
<dbReference type="InterPro" id="IPR014867">
    <property type="entry name" value="Spore_coat_CotH_CotH2/3/7"/>
</dbReference>
<name>A0ABU5QB94_9BACT</name>
<dbReference type="GO" id="GO:0016301">
    <property type="term" value="F:kinase activity"/>
    <property type="evidence" value="ECO:0007669"/>
    <property type="project" value="UniProtKB-KW"/>
</dbReference>
<accession>A0ABU5QB94</accession>
<dbReference type="PANTHER" id="PTHR40050:SF1">
    <property type="entry name" value="INNER SPORE COAT PROTEIN H"/>
    <property type="match status" value="1"/>
</dbReference>
<dbReference type="PANTHER" id="PTHR40050">
    <property type="entry name" value="INNER SPORE COAT PROTEIN H"/>
    <property type="match status" value="1"/>
</dbReference>
<organism evidence="2 3">
    <name type="scientific">Arcicella rigui</name>
    <dbReference type="NCBI Taxonomy" id="797020"/>
    <lineage>
        <taxon>Bacteria</taxon>
        <taxon>Pseudomonadati</taxon>
        <taxon>Bacteroidota</taxon>
        <taxon>Cytophagia</taxon>
        <taxon>Cytophagales</taxon>
        <taxon>Flectobacillaceae</taxon>
        <taxon>Arcicella</taxon>
    </lineage>
</organism>
<keyword evidence="2" id="KW-0808">Transferase</keyword>